<feature type="chain" id="PRO_5039682961" description="YtxH-like protein" evidence="1">
    <location>
        <begin position="22"/>
        <end position="108"/>
    </location>
</feature>
<keyword evidence="1" id="KW-0732">Signal</keyword>
<protein>
    <recommendedName>
        <fullName evidence="6">YtxH-like protein</fullName>
    </recommendedName>
</protein>
<name>A0A1I6R5Q1_9BACI</name>
<dbReference type="EMBL" id="FPAI01000005">
    <property type="protein sequence ID" value="SFS60013.1"/>
    <property type="molecule type" value="Genomic_DNA"/>
</dbReference>
<evidence type="ECO:0000313" key="3">
    <source>
        <dbReference type="EMBL" id="SFS60013.1"/>
    </source>
</evidence>
<dbReference type="Proteomes" id="UP000199139">
    <property type="component" value="Unassembled WGS sequence"/>
</dbReference>
<reference evidence="2 5" key="2">
    <citation type="submission" date="2019-07" db="EMBL/GenBank/DDBJ databases">
        <title>Whole genome shotgun sequence of Halolactibacillus miurensis NBRC 100873.</title>
        <authorList>
            <person name="Hosoyama A."/>
            <person name="Uohara A."/>
            <person name="Ohji S."/>
            <person name="Ichikawa N."/>
        </authorList>
    </citation>
    <scope>NUCLEOTIDE SEQUENCE [LARGE SCALE GENOMIC DNA]</scope>
    <source>
        <strain evidence="2 5">NBRC 100873</strain>
    </source>
</reference>
<feature type="signal peptide" evidence="1">
    <location>
        <begin position="1"/>
        <end position="21"/>
    </location>
</feature>
<evidence type="ECO:0008006" key="6">
    <source>
        <dbReference type="Google" id="ProtNLM"/>
    </source>
</evidence>
<evidence type="ECO:0000256" key="1">
    <source>
        <dbReference type="SAM" id="SignalP"/>
    </source>
</evidence>
<dbReference type="AlphaFoldDB" id="A0A1I6R5Q1"/>
<reference evidence="3 4" key="1">
    <citation type="submission" date="2016-10" db="EMBL/GenBank/DDBJ databases">
        <authorList>
            <person name="de Groot N.N."/>
        </authorList>
    </citation>
    <scope>NUCLEOTIDE SEQUENCE [LARGE SCALE GENOMIC DNA]</scope>
    <source>
        <strain evidence="3 4">DSM 17074</strain>
    </source>
</reference>
<accession>A0A1I6R5Q1</accession>
<dbReference type="EMBL" id="BJWJ01000004">
    <property type="protein sequence ID" value="GEM03530.1"/>
    <property type="molecule type" value="Genomic_DNA"/>
</dbReference>
<keyword evidence="5" id="KW-1185">Reference proteome</keyword>
<dbReference type="OrthoDB" id="2390014at2"/>
<organism evidence="3 4">
    <name type="scientific">Halolactibacillus miurensis</name>
    <dbReference type="NCBI Taxonomy" id="306541"/>
    <lineage>
        <taxon>Bacteria</taxon>
        <taxon>Bacillati</taxon>
        <taxon>Bacillota</taxon>
        <taxon>Bacilli</taxon>
        <taxon>Bacillales</taxon>
        <taxon>Bacillaceae</taxon>
        <taxon>Halolactibacillus</taxon>
    </lineage>
</organism>
<proteinExistence type="predicted"/>
<dbReference type="Proteomes" id="UP000321773">
    <property type="component" value="Unassembled WGS sequence"/>
</dbReference>
<evidence type="ECO:0000313" key="2">
    <source>
        <dbReference type="EMBL" id="GEM03530.1"/>
    </source>
</evidence>
<dbReference type="RefSeq" id="WP_062322972.1">
    <property type="nucleotide sequence ID" value="NZ_BJWJ01000004.1"/>
</dbReference>
<sequence>MRKKKKAAVVAGTVAAGAAAGATALYHVLKDKKTRRKLSRMKDDMLMSLKLKRHDDFPLDSAGGYDENIDNADMISEGSSFGVDYYNRVAGSRKYKKNHRVVKKEWEE</sequence>
<dbReference type="STRING" id="306541.SAMN05421668_105158"/>
<evidence type="ECO:0000313" key="5">
    <source>
        <dbReference type="Proteomes" id="UP000321773"/>
    </source>
</evidence>
<evidence type="ECO:0000313" key="4">
    <source>
        <dbReference type="Proteomes" id="UP000199139"/>
    </source>
</evidence>
<gene>
    <name evidence="2" type="ORF">HMI01_05180</name>
    <name evidence="3" type="ORF">SAMN05421668_105158</name>
</gene>